<dbReference type="SUPFAM" id="SSF53300">
    <property type="entry name" value="vWA-like"/>
    <property type="match status" value="1"/>
</dbReference>
<feature type="domain" description="DUF58" evidence="1">
    <location>
        <begin position="55"/>
        <end position="269"/>
    </location>
</feature>
<reference evidence="2 3" key="1">
    <citation type="submission" date="2020-01" db="EMBL/GenBank/DDBJ databases">
        <title>Genome sequencing of strain KACC 21265.</title>
        <authorList>
            <person name="Heo J."/>
            <person name="Kim S.-J."/>
            <person name="Kim J.-S."/>
            <person name="Hong S.-B."/>
            <person name="Kwon S.-W."/>
        </authorList>
    </citation>
    <scope>NUCLEOTIDE SEQUENCE [LARGE SCALE GENOMIC DNA]</scope>
    <source>
        <strain evidence="2 3">KACC 21265</strain>
    </source>
</reference>
<protein>
    <submittedName>
        <fullName evidence="2">DUF58 domain-containing protein</fullName>
    </submittedName>
</protein>
<dbReference type="RefSeq" id="WP_160555273.1">
    <property type="nucleotide sequence ID" value="NZ_CP047650.1"/>
</dbReference>
<dbReference type="PANTHER" id="PTHR33608">
    <property type="entry name" value="BLL2464 PROTEIN"/>
    <property type="match status" value="1"/>
</dbReference>
<keyword evidence="3" id="KW-1185">Reference proteome</keyword>
<dbReference type="Proteomes" id="UP000464787">
    <property type="component" value="Chromosome"/>
</dbReference>
<dbReference type="AlphaFoldDB" id="A0A857JBT0"/>
<accession>A0A857JBT0</accession>
<evidence type="ECO:0000313" key="2">
    <source>
        <dbReference type="EMBL" id="QHJ01465.1"/>
    </source>
</evidence>
<name>A0A857JBT0_9BURK</name>
<dbReference type="EMBL" id="CP047650">
    <property type="protein sequence ID" value="QHJ01465.1"/>
    <property type="molecule type" value="Genomic_DNA"/>
</dbReference>
<gene>
    <name evidence="2" type="ORF">GT347_08835</name>
</gene>
<dbReference type="PANTHER" id="PTHR33608:SF6">
    <property type="entry name" value="BLL2464 PROTEIN"/>
    <property type="match status" value="1"/>
</dbReference>
<dbReference type="InterPro" id="IPR002881">
    <property type="entry name" value="DUF58"/>
</dbReference>
<sequence>MRKRPPSPEAAPAAPPESAAALLRRIEWTALRRLDGLLQGGFPTLSRGAGMDLADLREYQPSDDVRHIDWNVTARLDVPHVRVFTEDREMSACLIADGSGSMDFGSSPRTKRVVQTEFVALMAQLLTRHGNRVGGLLGGSGNAGWLPARGGREQVMRLLEQLQKRRPPAADDGGLAQWLQAAGRGLRRRSTVFVVSDFISPPGWERPLARLVERHDVIAVRLVDPLEQALPDVGLLTLRDAETGEQMLVDTHDRVFRQRFARAAAAREEKLRESFAVAGADALELSTTCDLADAIARFAELRRRRARRLAAPTHAA</sequence>
<dbReference type="InterPro" id="IPR036465">
    <property type="entry name" value="vWFA_dom_sf"/>
</dbReference>
<dbReference type="KEGG" id="xyk:GT347_08835"/>
<proteinExistence type="predicted"/>
<evidence type="ECO:0000313" key="3">
    <source>
        <dbReference type="Proteomes" id="UP000464787"/>
    </source>
</evidence>
<organism evidence="2 3">
    <name type="scientific">Xylophilus rhododendri</name>
    <dbReference type="NCBI Taxonomy" id="2697032"/>
    <lineage>
        <taxon>Bacteria</taxon>
        <taxon>Pseudomonadati</taxon>
        <taxon>Pseudomonadota</taxon>
        <taxon>Betaproteobacteria</taxon>
        <taxon>Burkholderiales</taxon>
        <taxon>Xylophilus</taxon>
    </lineage>
</organism>
<dbReference type="Pfam" id="PF01882">
    <property type="entry name" value="DUF58"/>
    <property type="match status" value="1"/>
</dbReference>
<evidence type="ECO:0000259" key="1">
    <source>
        <dbReference type="Pfam" id="PF01882"/>
    </source>
</evidence>